<name>A0A4C1XX65_EUMVA</name>
<evidence type="ECO:0000256" key="1">
    <source>
        <dbReference type="SAM" id="MobiDB-lite"/>
    </source>
</evidence>
<dbReference type="OrthoDB" id="5876637at2759"/>
<accession>A0A4C1XX65</accession>
<protein>
    <recommendedName>
        <fullName evidence="4">Coiled-coil domain-containing protein 137</fullName>
    </recommendedName>
</protein>
<dbReference type="GO" id="GO:0005634">
    <property type="term" value="C:nucleus"/>
    <property type="evidence" value="ECO:0007669"/>
    <property type="project" value="TreeGrafter"/>
</dbReference>
<dbReference type="STRING" id="151549.A0A4C1XX65"/>
<reference evidence="2 3" key="1">
    <citation type="journal article" date="2019" name="Commun. Biol.">
        <title>The bagworm genome reveals a unique fibroin gene that provides high tensile strength.</title>
        <authorList>
            <person name="Kono N."/>
            <person name="Nakamura H."/>
            <person name="Ohtoshi R."/>
            <person name="Tomita M."/>
            <person name="Numata K."/>
            <person name="Arakawa K."/>
        </authorList>
    </citation>
    <scope>NUCLEOTIDE SEQUENCE [LARGE SCALE GENOMIC DNA]</scope>
</reference>
<organism evidence="2 3">
    <name type="scientific">Eumeta variegata</name>
    <name type="common">Bagworm moth</name>
    <name type="synonym">Eumeta japonica</name>
    <dbReference type="NCBI Taxonomy" id="151549"/>
    <lineage>
        <taxon>Eukaryota</taxon>
        <taxon>Metazoa</taxon>
        <taxon>Ecdysozoa</taxon>
        <taxon>Arthropoda</taxon>
        <taxon>Hexapoda</taxon>
        <taxon>Insecta</taxon>
        <taxon>Pterygota</taxon>
        <taxon>Neoptera</taxon>
        <taxon>Endopterygota</taxon>
        <taxon>Lepidoptera</taxon>
        <taxon>Glossata</taxon>
        <taxon>Ditrysia</taxon>
        <taxon>Tineoidea</taxon>
        <taxon>Psychidae</taxon>
        <taxon>Oiketicinae</taxon>
        <taxon>Eumeta</taxon>
    </lineage>
</organism>
<feature type="compositionally biased region" description="Low complexity" evidence="1">
    <location>
        <begin position="133"/>
        <end position="145"/>
    </location>
</feature>
<dbReference type="InterPro" id="IPR026680">
    <property type="entry name" value="CCDC137"/>
</dbReference>
<dbReference type="PANTHER" id="PTHR21838">
    <property type="entry name" value="COILED-COIL DOMAIN-CONTAINING PROTEIN 137"/>
    <property type="match status" value="1"/>
</dbReference>
<feature type="region of interest" description="Disordered" evidence="1">
    <location>
        <begin position="25"/>
        <end position="70"/>
    </location>
</feature>
<evidence type="ECO:0000313" key="3">
    <source>
        <dbReference type="Proteomes" id="UP000299102"/>
    </source>
</evidence>
<evidence type="ECO:0008006" key="4">
    <source>
        <dbReference type="Google" id="ProtNLM"/>
    </source>
</evidence>
<proteinExistence type="predicted"/>
<sequence length="225" mass="25604">MGRKIPGKKHRGVKDPLKQQAQRLLRLKSQINAPPTDPDDQPIPKSLTRLFANTKRQDRRNHERTSGHAAQSVCGLVRMAGEDARAFSRRISAATRLLMHPPSTYPVEDEEEDAKEERKAQLRERRRRRRRALPLSAAPAPEPLPLQELTPCQEVVFERIPFGEVAHEPPTLRRARSTPLVQSLLLARQPTAQVDIDAEKRERARLAAVAAYRALKLSRKRTPTR</sequence>
<gene>
    <name evidence="2" type="ORF">EVAR_23317_1</name>
</gene>
<comment type="caution">
    <text evidence="2">The sequence shown here is derived from an EMBL/GenBank/DDBJ whole genome shotgun (WGS) entry which is preliminary data.</text>
</comment>
<feature type="region of interest" description="Disordered" evidence="1">
    <location>
        <begin position="101"/>
        <end position="145"/>
    </location>
</feature>
<evidence type="ECO:0000313" key="2">
    <source>
        <dbReference type="EMBL" id="GBP68166.1"/>
    </source>
</evidence>
<dbReference type="PANTHER" id="PTHR21838:SF2">
    <property type="entry name" value="COILED-COIL DOMAIN-CONTAINING PROTEIN 137"/>
    <property type="match status" value="1"/>
</dbReference>
<dbReference type="AlphaFoldDB" id="A0A4C1XX65"/>
<dbReference type="EMBL" id="BGZK01001003">
    <property type="protein sequence ID" value="GBP68166.1"/>
    <property type="molecule type" value="Genomic_DNA"/>
</dbReference>
<dbReference type="Proteomes" id="UP000299102">
    <property type="component" value="Unassembled WGS sequence"/>
</dbReference>
<keyword evidence="3" id="KW-1185">Reference proteome</keyword>